<evidence type="ECO:0000313" key="1">
    <source>
        <dbReference type="EMBL" id="JAH42486.1"/>
    </source>
</evidence>
<organism evidence="1">
    <name type="scientific">Anguilla anguilla</name>
    <name type="common">European freshwater eel</name>
    <name type="synonym">Muraena anguilla</name>
    <dbReference type="NCBI Taxonomy" id="7936"/>
    <lineage>
        <taxon>Eukaryota</taxon>
        <taxon>Metazoa</taxon>
        <taxon>Chordata</taxon>
        <taxon>Craniata</taxon>
        <taxon>Vertebrata</taxon>
        <taxon>Euteleostomi</taxon>
        <taxon>Actinopterygii</taxon>
        <taxon>Neopterygii</taxon>
        <taxon>Teleostei</taxon>
        <taxon>Anguilliformes</taxon>
        <taxon>Anguillidae</taxon>
        <taxon>Anguilla</taxon>
    </lineage>
</organism>
<accession>A0A0E9SME3</accession>
<dbReference type="EMBL" id="GBXM01066091">
    <property type="protein sequence ID" value="JAH42486.1"/>
    <property type="molecule type" value="Transcribed_RNA"/>
</dbReference>
<name>A0A0E9SME3_ANGAN</name>
<sequence>MSSPLPLFIRQSGRYLGTGMRVLNATPLRRGRREGAG</sequence>
<proteinExistence type="predicted"/>
<reference evidence="1" key="2">
    <citation type="journal article" date="2015" name="Fish Shellfish Immunol.">
        <title>Early steps in the European eel (Anguilla anguilla)-Vibrio vulnificus interaction in the gills: Role of the RtxA13 toxin.</title>
        <authorList>
            <person name="Callol A."/>
            <person name="Pajuelo D."/>
            <person name="Ebbesson L."/>
            <person name="Teles M."/>
            <person name="MacKenzie S."/>
            <person name="Amaro C."/>
        </authorList>
    </citation>
    <scope>NUCLEOTIDE SEQUENCE</scope>
</reference>
<reference evidence="1" key="1">
    <citation type="submission" date="2014-11" db="EMBL/GenBank/DDBJ databases">
        <authorList>
            <person name="Amaro Gonzalez C."/>
        </authorList>
    </citation>
    <scope>NUCLEOTIDE SEQUENCE</scope>
</reference>
<dbReference type="AlphaFoldDB" id="A0A0E9SME3"/>
<protein>
    <submittedName>
        <fullName evidence="1">Uncharacterized protein</fullName>
    </submittedName>
</protein>